<accession>A0AA43P892</accession>
<comment type="caution">
    <text evidence="1">The sequence shown here is derived from an EMBL/GenBank/DDBJ whole genome shotgun (WGS) entry which is preliminary data.</text>
</comment>
<dbReference type="EMBL" id="JAOPMH010000011">
    <property type="protein sequence ID" value="MDH7890693.1"/>
    <property type="molecule type" value="Genomic_DNA"/>
</dbReference>
<gene>
    <name evidence="1" type="ORF">OB951_08835</name>
</gene>
<dbReference type="Proteomes" id="UP001161916">
    <property type="component" value="Unassembled WGS sequence"/>
</dbReference>
<name>A0AA43P892_9BIFI</name>
<evidence type="ECO:0000313" key="2">
    <source>
        <dbReference type="Proteomes" id="UP001161916"/>
    </source>
</evidence>
<proteinExistence type="predicted"/>
<dbReference type="RefSeq" id="WP_240836276.1">
    <property type="nucleotide sequence ID" value="NZ_JAOPMH010000011.1"/>
</dbReference>
<dbReference type="AlphaFoldDB" id="A0AA43P892"/>
<sequence>MASQYSSPFDIGSHESIDSHLDIIANMLVSWDNRLCELGRRWKSAAAIAMGTALVIQLIRSFSSR</sequence>
<reference evidence="1" key="1">
    <citation type="submission" date="2022-09" db="EMBL/GenBank/DDBJ databases">
        <authorList>
            <person name="Orihara K."/>
        </authorList>
    </citation>
    <scope>NUCLEOTIDE SEQUENCE</scope>
    <source>
        <strain evidence="1">YIT 13062</strain>
    </source>
</reference>
<reference evidence="1" key="2">
    <citation type="journal article" date="2023" name="Gut Microbes">
        <title>Characterization of Bifidobacterium kashiwanohense that utilizes both milk- and plant-derived oligosaccharides.</title>
        <authorList>
            <person name="Orihara K."/>
            <person name="Yahagi K."/>
            <person name="Saito Y."/>
            <person name="Watanabe Y."/>
            <person name="Sasai T."/>
            <person name="Hara T."/>
            <person name="Tsukuda N."/>
            <person name="Oki K."/>
            <person name="Fujimoto J."/>
            <person name="Matsuki T."/>
        </authorList>
    </citation>
    <scope>NUCLEOTIDE SEQUENCE</scope>
    <source>
        <strain evidence="1">YIT 13062</strain>
    </source>
</reference>
<evidence type="ECO:0000313" key="1">
    <source>
        <dbReference type="EMBL" id="MDH7890693.1"/>
    </source>
</evidence>
<protein>
    <submittedName>
        <fullName evidence="1">Uncharacterized protein</fullName>
    </submittedName>
</protein>
<organism evidence="1 2">
    <name type="scientific">Bifidobacterium catenulatum subsp. kashiwanohense</name>
    <dbReference type="NCBI Taxonomy" id="630129"/>
    <lineage>
        <taxon>Bacteria</taxon>
        <taxon>Bacillati</taxon>
        <taxon>Actinomycetota</taxon>
        <taxon>Actinomycetes</taxon>
        <taxon>Bifidobacteriales</taxon>
        <taxon>Bifidobacteriaceae</taxon>
        <taxon>Bifidobacterium</taxon>
    </lineage>
</organism>